<dbReference type="Pfam" id="PF08245">
    <property type="entry name" value="Mur_ligase_M"/>
    <property type="match status" value="1"/>
</dbReference>
<dbReference type="InterPro" id="IPR013221">
    <property type="entry name" value="Mur_ligase_cen"/>
</dbReference>
<dbReference type="EC" id="6.3.2.12" evidence="7"/>
<dbReference type="SUPFAM" id="SSF53244">
    <property type="entry name" value="MurD-like peptide ligases, peptide-binding domain"/>
    <property type="match status" value="1"/>
</dbReference>
<evidence type="ECO:0000256" key="22">
    <source>
        <dbReference type="ARBA" id="ARBA00049161"/>
    </source>
</evidence>
<dbReference type="GO" id="GO:0005737">
    <property type="term" value="C:cytoplasm"/>
    <property type="evidence" value="ECO:0007669"/>
    <property type="project" value="TreeGrafter"/>
</dbReference>
<comment type="catalytic activity">
    <reaction evidence="19">
        <text>(6S)-5,6,7,8-tetrahydrofolyl-(gamma-L-Glu)(n) + L-glutamate + ATP = (6S)-5,6,7,8-tetrahydrofolyl-(gamma-L-Glu)(n+1) + ADP + phosphate + H(+)</text>
        <dbReference type="Rhea" id="RHEA:10580"/>
        <dbReference type="Rhea" id="RHEA-COMP:14738"/>
        <dbReference type="Rhea" id="RHEA-COMP:14740"/>
        <dbReference type="ChEBI" id="CHEBI:15378"/>
        <dbReference type="ChEBI" id="CHEBI:29985"/>
        <dbReference type="ChEBI" id="CHEBI:30616"/>
        <dbReference type="ChEBI" id="CHEBI:43474"/>
        <dbReference type="ChEBI" id="CHEBI:141005"/>
        <dbReference type="ChEBI" id="CHEBI:456216"/>
        <dbReference type="EC" id="6.3.2.17"/>
    </reaction>
</comment>
<keyword evidence="13 23" id="KW-0067">ATP-binding</keyword>
<comment type="subunit">
    <text evidence="6">Monomer.</text>
</comment>
<dbReference type="PIRSF" id="PIRSF001563">
    <property type="entry name" value="Folylpolyglu_synth"/>
    <property type="match status" value="1"/>
</dbReference>
<evidence type="ECO:0000256" key="15">
    <source>
        <dbReference type="ARBA" id="ARBA00022909"/>
    </source>
</evidence>
<dbReference type="GO" id="GO:0046872">
    <property type="term" value="F:metal ion binding"/>
    <property type="evidence" value="ECO:0007669"/>
    <property type="project" value="UniProtKB-KW"/>
</dbReference>
<dbReference type="AlphaFoldDB" id="A0A3L8PVB5"/>
<evidence type="ECO:0000256" key="21">
    <source>
        <dbReference type="ARBA" id="ARBA00049035"/>
    </source>
</evidence>
<dbReference type="RefSeq" id="WP_121839993.1">
    <property type="nucleotide sequence ID" value="NZ_ML014808.1"/>
</dbReference>
<evidence type="ECO:0000256" key="1">
    <source>
        <dbReference type="ARBA" id="ARBA00001946"/>
    </source>
</evidence>
<feature type="domain" description="Mur ligase central" evidence="25">
    <location>
        <begin position="52"/>
        <end position="189"/>
    </location>
</feature>
<evidence type="ECO:0000256" key="16">
    <source>
        <dbReference type="ARBA" id="ARBA00030048"/>
    </source>
</evidence>
<keyword evidence="10 23" id="KW-0436">Ligase</keyword>
<evidence type="ECO:0000256" key="4">
    <source>
        <dbReference type="ARBA" id="ARBA00005150"/>
    </source>
</evidence>
<dbReference type="PROSITE" id="PS01012">
    <property type="entry name" value="FOLYLPOLYGLU_SYNT_2"/>
    <property type="match status" value="1"/>
</dbReference>
<dbReference type="OrthoDB" id="9809356at2"/>
<dbReference type="Gene3D" id="3.90.190.20">
    <property type="entry name" value="Mur ligase, C-terminal domain"/>
    <property type="match status" value="1"/>
</dbReference>
<comment type="caution">
    <text evidence="26">The sequence shown here is derived from an EMBL/GenBank/DDBJ whole genome shotgun (WGS) entry which is preliminary data.</text>
</comment>
<comment type="catalytic activity">
    <reaction evidence="21">
        <text>(6R)-5,10-methylenetetrahydrofolyl-(gamma-L-Glu)(n) + L-glutamate + ATP = (6R)-5,10-methylenetetrahydrofolyl-(gamma-L-Glu)(n+1) + ADP + phosphate + H(+)</text>
        <dbReference type="Rhea" id="RHEA:51912"/>
        <dbReference type="Rhea" id="RHEA-COMP:13257"/>
        <dbReference type="Rhea" id="RHEA-COMP:13258"/>
        <dbReference type="ChEBI" id="CHEBI:15378"/>
        <dbReference type="ChEBI" id="CHEBI:29985"/>
        <dbReference type="ChEBI" id="CHEBI:30616"/>
        <dbReference type="ChEBI" id="CHEBI:43474"/>
        <dbReference type="ChEBI" id="CHEBI:136572"/>
        <dbReference type="ChEBI" id="CHEBI:456216"/>
        <dbReference type="EC" id="6.3.2.17"/>
    </reaction>
</comment>
<evidence type="ECO:0000256" key="3">
    <source>
        <dbReference type="ARBA" id="ARBA00004799"/>
    </source>
</evidence>
<evidence type="ECO:0000256" key="20">
    <source>
        <dbReference type="ARBA" id="ARBA00047808"/>
    </source>
</evidence>
<dbReference type="InterPro" id="IPR001645">
    <property type="entry name" value="Folylpolyglutamate_synth"/>
</dbReference>
<evidence type="ECO:0000256" key="2">
    <source>
        <dbReference type="ARBA" id="ARBA00002714"/>
    </source>
</evidence>
<evidence type="ECO:0000256" key="12">
    <source>
        <dbReference type="ARBA" id="ARBA00022741"/>
    </source>
</evidence>
<dbReference type="InterPro" id="IPR036565">
    <property type="entry name" value="Mur-like_cat_sf"/>
</dbReference>
<dbReference type="EC" id="6.3.2.17" evidence="8"/>
<keyword evidence="11" id="KW-0479">Metal-binding</keyword>
<comment type="cofactor">
    <cofactor evidence="1">
        <name>Mg(2+)</name>
        <dbReference type="ChEBI" id="CHEBI:18420"/>
    </cofactor>
</comment>
<evidence type="ECO:0000313" key="27">
    <source>
        <dbReference type="Proteomes" id="UP000281474"/>
    </source>
</evidence>
<dbReference type="GO" id="GO:0046654">
    <property type="term" value="P:tetrahydrofolate biosynthetic process"/>
    <property type="evidence" value="ECO:0007669"/>
    <property type="project" value="UniProtKB-UniPathway"/>
</dbReference>
<dbReference type="SUPFAM" id="SSF53623">
    <property type="entry name" value="MurD-like peptide ligases, catalytic domain"/>
    <property type="match status" value="1"/>
</dbReference>
<evidence type="ECO:0000256" key="10">
    <source>
        <dbReference type="ARBA" id="ARBA00022598"/>
    </source>
</evidence>
<evidence type="ECO:0000256" key="14">
    <source>
        <dbReference type="ARBA" id="ARBA00022842"/>
    </source>
</evidence>
<proteinExistence type="inferred from homology"/>
<dbReference type="EMBL" id="QZEI01000059">
    <property type="protein sequence ID" value="RLV58709.1"/>
    <property type="molecule type" value="Genomic_DNA"/>
</dbReference>
<evidence type="ECO:0000256" key="6">
    <source>
        <dbReference type="ARBA" id="ARBA00011245"/>
    </source>
</evidence>
<comment type="catalytic activity">
    <reaction evidence="20">
        <text>10-formyltetrahydrofolyl-(gamma-L-Glu)(n) + L-glutamate + ATP = 10-formyltetrahydrofolyl-(gamma-L-Glu)(n+1) + ADP + phosphate + H(+)</text>
        <dbReference type="Rhea" id="RHEA:51904"/>
        <dbReference type="Rhea" id="RHEA-COMP:13088"/>
        <dbReference type="Rhea" id="RHEA-COMP:14300"/>
        <dbReference type="ChEBI" id="CHEBI:15378"/>
        <dbReference type="ChEBI" id="CHEBI:29985"/>
        <dbReference type="ChEBI" id="CHEBI:30616"/>
        <dbReference type="ChEBI" id="CHEBI:43474"/>
        <dbReference type="ChEBI" id="CHEBI:134413"/>
        <dbReference type="ChEBI" id="CHEBI:456216"/>
        <dbReference type="EC" id="6.3.2.17"/>
    </reaction>
</comment>
<dbReference type="GO" id="GO:0004326">
    <property type="term" value="F:tetrahydrofolylpolyglutamate synthase activity"/>
    <property type="evidence" value="ECO:0007669"/>
    <property type="project" value="UniProtKB-EC"/>
</dbReference>
<evidence type="ECO:0000256" key="11">
    <source>
        <dbReference type="ARBA" id="ARBA00022723"/>
    </source>
</evidence>
<dbReference type="Proteomes" id="UP000281474">
    <property type="component" value="Unassembled WGS sequence"/>
</dbReference>
<evidence type="ECO:0000256" key="7">
    <source>
        <dbReference type="ARBA" id="ARBA00013023"/>
    </source>
</evidence>
<comment type="pathway">
    <text evidence="3">Cofactor biosynthesis; tetrahydrofolate biosynthesis; 7,8-dihydrofolate from 2-amino-4-hydroxy-6-hydroxymethyl-7,8-dihydropteridine diphosphate and 4-aminobenzoate: step 2/2.</text>
</comment>
<accession>A0A3L8PVB5</accession>
<evidence type="ECO:0000256" key="18">
    <source>
        <dbReference type="ARBA" id="ARBA00032510"/>
    </source>
</evidence>
<evidence type="ECO:0000256" key="23">
    <source>
        <dbReference type="PIRNR" id="PIRNR001563"/>
    </source>
</evidence>
<evidence type="ECO:0000256" key="17">
    <source>
        <dbReference type="ARBA" id="ARBA00030592"/>
    </source>
</evidence>
<evidence type="ECO:0000259" key="24">
    <source>
        <dbReference type="Pfam" id="PF02875"/>
    </source>
</evidence>
<dbReference type="Gene3D" id="3.40.1190.10">
    <property type="entry name" value="Mur-like, catalytic domain"/>
    <property type="match status" value="1"/>
</dbReference>
<keyword evidence="27" id="KW-1185">Reference proteome</keyword>
<reference evidence="26 27" key="1">
    <citation type="submission" date="2018-09" db="EMBL/GenBank/DDBJ databases">
        <title>Phylogeny of the Shewanellaceae, and recommendation for two new genera, Pseudoshewanella and Parashewanella.</title>
        <authorList>
            <person name="Wang G."/>
        </authorList>
    </citation>
    <scope>NUCLEOTIDE SEQUENCE [LARGE SCALE GENOMIC DNA]</scope>
    <source>
        <strain evidence="26 27">C51</strain>
    </source>
</reference>
<keyword evidence="12 23" id="KW-0547">Nucleotide-binding</keyword>
<dbReference type="GO" id="GO:0046656">
    <property type="term" value="P:folic acid biosynthetic process"/>
    <property type="evidence" value="ECO:0007669"/>
    <property type="project" value="UniProtKB-KW"/>
</dbReference>
<evidence type="ECO:0000256" key="9">
    <source>
        <dbReference type="ARBA" id="ARBA00019357"/>
    </source>
</evidence>
<sequence>MTDITQSSPLSEWLDYILAQHPVEIDMGLTRITQVAQKLDVLTFPNAKVITVAGTNGKGSTCAMLESILLKAGYSVGVYCSPHLLRFNERIRFNREFVSDEELLAAFQQIEIAKEKVSLSFFEYTTLAGLLVFKIRGPDIVILEVGLGGRLDATNIIDADIAAITTIDLDHQEYLGDTRESVGLEKIGVCRPNKLAVVGEPDVPEKVKQRLFEQRVNARFVGGDFSYQAKKNAWDFLGESQINDIPLPQLPLPNAATCVAIIEQAFPNIDHVVIKQGISSARVAGRLEQVMDKPIVLLDVGHNPQAARYLSDRLKQYQKRRIHAICGMLRDKDTCAVIKELDARIQQWNFIPLPTERSASANELLNCVSQPEKAMVFSNMADAWQTISQQACDEDVVIVFGSFYTVAEFYKLNLDGRFSSLTKQG</sequence>
<dbReference type="PANTHER" id="PTHR11136:SF0">
    <property type="entry name" value="DIHYDROFOLATE SYNTHETASE-RELATED"/>
    <property type="match status" value="1"/>
</dbReference>
<comment type="similarity">
    <text evidence="5 23">Belongs to the folylpolyglutamate synthase family.</text>
</comment>
<keyword evidence="15" id="KW-0289">Folate biosynthesis</keyword>
<dbReference type="PROSITE" id="PS01011">
    <property type="entry name" value="FOLYLPOLYGLU_SYNT_1"/>
    <property type="match status" value="1"/>
</dbReference>
<evidence type="ECO:0000313" key="26">
    <source>
        <dbReference type="EMBL" id="RLV58709.1"/>
    </source>
</evidence>
<dbReference type="PANTHER" id="PTHR11136">
    <property type="entry name" value="FOLYLPOLYGLUTAMATE SYNTHASE-RELATED"/>
    <property type="match status" value="1"/>
</dbReference>
<dbReference type="FunFam" id="3.40.1190.10:FF:000004">
    <property type="entry name" value="Dihydrofolate synthase/folylpolyglutamate synthase"/>
    <property type="match status" value="1"/>
</dbReference>
<dbReference type="InterPro" id="IPR018109">
    <property type="entry name" value="Folylpolyglutamate_synth_CS"/>
</dbReference>
<dbReference type="InterPro" id="IPR036615">
    <property type="entry name" value="Mur_ligase_C_dom_sf"/>
</dbReference>
<dbReference type="InterPro" id="IPR004101">
    <property type="entry name" value="Mur_ligase_C"/>
</dbReference>
<keyword evidence="14" id="KW-0460">Magnesium</keyword>
<evidence type="ECO:0000259" key="25">
    <source>
        <dbReference type="Pfam" id="PF08245"/>
    </source>
</evidence>
<name>A0A3L8PVB5_9GAMM</name>
<evidence type="ECO:0000256" key="8">
    <source>
        <dbReference type="ARBA" id="ARBA00013025"/>
    </source>
</evidence>
<protein>
    <recommendedName>
        <fullName evidence="9">Dihydrofolate synthase/folylpolyglutamate synthase</fullName>
        <ecNumber evidence="7">6.3.2.12</ecNumber>
        <ecNumber evidence="8">6.3.2.17</ecNumber>
    </recommendedName>
    <alternativeName>
        <fullName evidence="18">Folylpoly-gamma-glutamate synthetase-dihydrofolate synthetase</fullName>
    </alternativeName>
    <alternativeName>
        <fullName evidence="16">Folylpolyglutamate synthetase</fullName>
    </alternativeName>
    <alternativeName>
        <fullName evidence="17">Tetrahydrofolylpolyglutamate synthase</fullName>
    </alternativeName>
</protein>
<evidence type="ECO:0000256" key="19">
    <source>
        <dbReference type="ARBA" id="ARBA00047493"/>
    </source>
</evidence>
<dbReference type="NCBIfam" id="TIGR01499">
    <property type="entry name" value="folC"/>
    <property type="match status" value="1"/>
</dbReference>
<comment type="function">
    <text evidence="2">Functions in two distinct reactions of the de novo folate biosynthetic pathway. Catalyzes the addition of a glutamate residue to dihydropteroate (7,8-dihydropteroate or H2Pte) to form dihydrofolate (7,8-dihydrofolate monoglutamate or H2Pte-Glu). Also catalyzes successive additions of L-glutamate to tetrahydrofolate or 10-formyltetrahydrofolate or 5,10-methylenetetrahydrofolate, leading to folylpolyglutamate derivatives.</text>
</comment>
<dbReference type="GO" id="GO:0005524">
    <property type="term" value="F:ATP binding"/>
    <property type="evidence" value="ECO:0007669"/>
    <property type="project" value="UniProtKB-KW"/>
</dbReference>
<evidence type="ECO:0000256" key="5">
    <source>
        <dbReference type="ARBA" id="ARBA00008276"/>
    </source>
</evidence>
<gene>
    <name evidence="26" type="ORF">D5018_15950</name>
</gene>
<organism evidence="26 27">
    <name type="scientific">Parashewanella curva</name>
    <dbReference type="NCBI Taxonomy" id="2338552"/>
    <lineage>
        <taxon>Bacteria</taxon>
        <taxon>Pseudomonadati</taxon>
        <taxon>Pseudomonadota</taxon>
        <taxon>Gammaproteobacteria</taxon>
        <taxon>Alteromonadales</taxon>
        <taxon>Shewanellaceae</taxon>
        <taxon>Parashewanella</taxon>
    </lineage>
</organism>
<comment type="pathway">
    <text evidence="4">Cofactor biosynthesis; tetrahydrofolylpolyglutamate biosynthesis.</text>
</comment>
<dbReference type="Pfam" id="PF02875">
    <property type="entry name" value="Mur_ligase_C"/>
    <property type="match status" value="1"/>
</dbReference>
<dbReference type="NCBIfam" id="NF008101">
    <property type="entry name" value="PRK10846.1"/>
    <property type="match status" value="1"/>
</dbReference>
<feature type="domain" description="Mur ligase C-terminal" evidence="24">
    <location>
        <begin position="285"/>
        <end position="403"/>
    </location>
</feature>
<evidence type="ECO:0000256" key="13">
    <source>
        <dbReference type="ARBA" id="ARBA00022840"/>
    </source>
</evidence>
<dbReference type="UniPathway" id="UPA00077">
    <property type="reaction ID" value="UER00157"/>
</dbReference>
<comment type="catalytic activity">
    <reaction evidence="22">
        <text>7,8-dihydropteroate + L-glutamate + ATP = 7,8-dihydrofolate + ADP + phosphate + H(+)</text>
        <dbReference type="Rhea" id="RHEA:23584"/>
        <dbReference type="ChEBI" id="CHEBI:15378"/>
        <dbReference type="ChEBI" id="CHEBI:17839"/>
        <dbReference type="ChEBI" id="CHEBI:29985"/>
        <dbReference type="ChEBI" id="CHEBI:30616"/>
        <dbReference type="ChEBI" id="CHEBI:43474"/>
        <dbReference type="ChEBI" id="CHEBI:57451"/>
        <dbReference type="ChEBI" id="CHEBI:456216"/>
        <dbReference type="EC" id="6.3.2.12"/>
    </reaction>
</comment>
<dbReference type="GO" id="GO:0008841">
    <property type="term" value="F:dihydrofolate synthase activity"/>
    <property type="evidence" value="ECO:0007669"/>
    <property type="project" value="UniProtKB-EC"/>
</dbReference>